<dbReference type="STRING" id="51670.SAMN04488557_2360"/>
<dbReference type="InterPro" id="IPR029058">
    <property type="entry name" value="AB_hydrolase_fold"/>
</dbReference>
<organism evidence="2 3">
    <name type="scientific">Hyphomicrobium facile</name>
    <dbReference type="NCBI Taxonomy" id="51670"/>
    <lineage>
        <taxon>Bacteria</taxon>
        <taxon>Pseudomonadati</taxon>
        <taxon>Pseudomonadota</taxon>
        <taxon>Alphaproteobacteria</taxon>
        <taxon>Hyphomicrobiales</taxon>
        <taxon>Hyphomicrobiaceae</taxon>
        <taxon>Hyphomicrobium</taxon>
    </lineage>
</organism>
<evidence type="ECO:0000313" key="2">
    <source>
        <dbReference type="EMBL" id="SFV34551.1"/>
    </source>
</evidence>
<reference evidence="3" key="1">
    <citation type="submission" date="2016-10" db="EMBL/GenBank/DDBJ databases">
        <authorList>
            <person name="Varghese N."/>
            <person name="Submissions S."/>
        </authorList>
    </citation>
    <scope>NUCLEOTIDE SEQUENCE [LARGE SCALE GENOMIC DNA]</scope>
    <source>
        <strain evidence="3">DSM 1565</strain>
    </source>
</reference>
<dbReference type="PANTHER" id="PTHR36513:SF1">
    <property type="entry name" value="TRANSMEMBRANE PROTEIN"/>
    <property type="match status" value="1"/>
</dbReference>
<feature type="compositionally biased region" description="Low complexity" evidence="1">
    <location>
        <begin position="159"/>
        <end position="192"/>
    </location>
</feature>
<feature type="region of interest" description="Disordered" evidence="1">
    <location>
        <begin position="40"/>
        <end position="207"/>
    </location>
</feature>
<evidence type="ECO:0000313" key="3">
    <source>
        <dbReference type="Proteomes" id="UP000199423"/>
    </source>
</evidence>
<sequence length="568" mass="60519">MIWVAEGWRRPARRTGLGLTILAACGLLVACSEAPKIGKAVDQEQRPVAQQSPPFPTVQPPEANAPAAPEAAPPPEDAQRDAYKKDEASPDSGSMFEQETNGGSGRKIPSVIGEGRIGAGAPSPSAEEPKESESAAAPPTEVEPKAVGAAPPPLPEPSEPSGGAAPPEPPAASAEAPAPKPRASYAQPAPSAAMPPPPPAPAPVLQPPVAPTAAARAAIESDPSKKFKVVPVFYGTDRAIEPDPARLQFGSERGHKLQLGRALISVPLSHKVPHIERPTVYEIPYFKYKIYEEKEDPNKHFTLQEIKSLTEEQMLALVKEQLAKSSTFKDHAFVFVHGFNTSFDCALYRTAQITYDLGFDGVPFVYSWPSGGKVASYTYDRGSVEQAEPRLAEFLTMVIQKSGAKSISLIAHSMGNELLLRVLERLKPKIPSGVVISQVILAAPDVDRDKFNIIAREISSFAKGVTLYAASNDRALGYSARFWGGVPRAGDIPKDGPLIIPGVDTIDVTAVSTDALGLNHSGYAENPALLDDVKALVSLGIRPPDKRLKSILAVESAAGTFWRFQATN</sequence>
<accession>A0A1I7NIR3</accession>
<protein>
    <submittedName>
        <fullName evidence="2">Esterase/lipase superfamily enzyme</fullName>
    </submittedName>
</protein>
<dbReference type="SUPFAM" id="SSF53474">
    <property type="entry name" value="alpha/beta-Hydrolases"/>
    <property type="match status" value="1"/>
</dbReference>
<dbReference type="Pfam" id="PF05990">
    <property type="entry name" value="DUF900"/>
    <property type="match status" value="1"/>
</dbReference>
<gene>
    <name evidence="2" type="ORF">SAMN04488557_2360</name>
</gene>
<feature type="compositionally biased region" description="Pro residues" evidence="1">
    <location>
        <begin position="193"/>
        <end position="207"/>
    </location>
</feature>
<dbReference type="Proteomes" id="UP000199423">
    <property type="component" value="Unassembled WGS sequence"/>
</dbReference>
<dbReference type="Gene3D" id="3.40.50.1820">
    <property type="entry name" value="alpha/beta hydrolase"/>
    <property type="match status" value="1"/>
</dbReference>
<feature type="compositionally biased region" description="Low complexity" evidence="1">
    <location>
        <begin position="60"/>
        <end position="70"/>
    </location>
</feature>
<dbReference type="InterPro" id="IPR010297">
    <property type="entry name" value="DUF900_hydrolase"/>
</dbReference>
<dbReference type="RefSeq" id="WP_092867852.1">
    <property type="nucleotide sequence ID" value="NZ_FPCH01000002.1"/>
</dbReference>
<name>A0A1I7NIR3_9HYPH</name>
<dbReference type="OrthoDB" id="9797755at2"/>
<feature type="compositionally biased region" description="Basic and acidic residues" evidence="1">
    <location>
        <begin position="77"/>
        <end position="88"/>
    </location>
</feature>
<keyword evidence="3" id="KW-1185">Reference proteome</keyword>
<dbReference type="PANTHER" id="PTHR36513">
    <property type="entry name" value="ABC TRANSMEMBRANE TYPE-1 DOMAIN-CONTAINING PROTEIN"/>
    <property type="match status" value="1"/>
</dbReference>
<feature type="compositionally biased region" description="Polar residues" evidence="1">
    <location>
        <begin position="91"/>
        <end position="101"/>
    </location>
</feature>
<evidence type="ECO:0000256" key="1">
    <source>
        <dbReference type="SAM" id="MobiDB-lite"/>
    </source>
</evidence>
<dbReference type="EMBL" id="FPCH01000002">
    <property type="protein sequence ID" value="SFV34551.1"/>
    <property type="molecule type" value="Genomic_DNA"/>
</dbReference>
<proteinExistence type="predicted"/>
<dbReference type="AlphaFoldDB" id="A0A1I7NIR3"/>